<name>A0ABT0Z2A3_9FLAO</name>
<organism evidence="1 2">
    <name type="scientific">Gramella jeungdoensis</name>
    <dbReference type="NCBI Taxonomy" id="708091"/>
    <lineage>
        <taxon>Bacteria</taxon>
        <taxon>Pseudomonadati</taxon>
        <taxon>Bacteroidota</taxon>
        <taxon>Flavobacteriia</taxon>
        <taxon>Flavobacteriales</taxon>
        <taxon>Flavobacteriaceae</taxon>
        <taxon>Christiangramia</taxon>
    </lineage>
</organism>
<dbReference type="RefSeq" id="WP_252111444.1">
    <property type="nucleotide sequence ID" value="NZ_JAMSCK010000002.1"/>
</dbReference>
<accession>A0ABT0Z2A3</accession>
<protein>
    <submittedName>
        <fullName evidence="1">Uncharacterized protein</fullName>
    </submittedName>
</protein>
<gene>
    <name evidence="1" type="ORF">NE848_05990</name>
</gene>
<proteinExistence type="predicted"/>
<evidence type="ECO:0000313" key="2">
    <source>
        <dbReference type="Proteomes" id="UP001155077"/>
    </source>
</evidence>
<evidence type="ECO:0000313" key="1">
    <source>
        <dbReference type="EMBL" id="MCM8568919.1"/>
    </source>
</evidence>
<reference evidence="1" key="1">
    <citation type="submission" date="2022-06" db="EMBL/GenBank/DDBJ databases">
        <title>Gramella sediminis sp. nov., isolated from deep-sea sediment of the Indian Ocean.</title>
        <authorList>
            <person name="Yang L."/>
        </authorList>
    </citation>
    <scope>NUCLEOTIDE SEQUENCE</scope>
    <source>
        <strain evidence="1">HMD3159</strain>
    </source>
</reference>
<dbReference type="EMBL" id="JAMSCK010000002">
    <property type="protein sequence ID" value="MCM8568919.1"/>
    <property type="molecule type" value="Genomic_DNA"/>
</dbReference>
<comment type="caution">
    <text evidence="1">The sequence shown here is derived from an EMBL/GenBank/DDBJ whole genome shotgun (WGS) entry which is preliminary data.</text>
</comment>
<keyword evidence="2" id="KW-1185">Reference proteome</keyword>
<dbReference type="Proteomes" id="UP001155077">
    <property type="component" value="Unassembled WGS sequence"/>
</dbReference>
<sequence>MSFGMTAQNLSEDSEKLKADQPEIYESIEKYASSKWWNDPSKKINEINQQAEAFSELCQLVKRGFSRNRYCLEALKQRTEDGKNMSFKEASVNWKEVLLEARQQVEVKTAY</sequence>